<evidence type="ECO:0000313" key="2">
    <source>
        <dbReference type="Proteomes" id="UP000076584"/>
    </source>
</evidence>
<protein>
    <submittedName>
        <fullName evidence="1">Uncharacterized protein</fullName>
    </submittedName>
</protein>
<evidence type="ECO:0000313" key="1">
    <source>
        <dbReference type="EMBL" id="KZL63565.1"/>
    </source>
</evidence>
<dbReference type="AlphaFoldDB" id="A0A161VDN4"/>
<dbReference type="EMBL" id="LFIW01002754">
    <property type="protein sequence ID" value="KZL63565.1"/>
    <property type="molecule type" value="Genomic_DNA"/>
</dbReference>
<comment type="caution">
    <text evidence="1">The sequence shown here is derived from an EMBL/GenBank/DDBJ whole genome shotgun (WGS) entry which is preliminary data.</text>
</comment>
<dbReference type="InterPro" id="IPR032675">
    <property type="entry name" value="LRR_dom_sf"/>
</dbReference>
<dbReference type="Proteomes" id="UP000076584">
    <property type="component" value="Unassembled WGS sequence"/>
</dbReference>
<dbReference type="STRING" id="1573173.A0A161VDN4"/>
<accession>A0A161VDN4</accession>
<name>A0A161VDN4_COLIC</name>
<organism evidence="1 2">
    <name type="scientific">Colletotrichum incanum</name>
    <name type="common">Soybean anthracnose fungus</name>
    <dbReference type="NCBI Taxonomy" id="1573173"/>
    <lineage>
        <taxon>Eukaryota</taxon>
        <taxon>Fungi</taxon>
        <taxon>Dikarya</taxon>
        <taxon>Ascomycota</taxon>
        <taxon>Pezizomycotina</taxon>
        <taxon>Sordariomycetes</taxon>
        <taxon>Hypocreomycetidae</taxon>
        <taxon>Glomerellales</taxon>
        <taxon>Glomerellaceae</taxon>
        <taxon>Colletotrichum</taxon>
        <taxon>Colletotrichum spaethianum species complex</taxon>
    </lineage>
</organism>
<reference evidence="1 2" key="1">
    <citation type="submission" date="2015-06" db="EMBL/GenBank/DDBJ databases">
        <title>Survival trade-offs in plant roots during colonization by closely related pathogenic and mutualistic fungi.</title>
        <authorList>
            <person name="Hacquard S."/>
            <person name="Kracher B."/>
            <person name="Hiruma K."/>
            <person name="Weinman A."/>
            <person name="Muench P."/>
            <person name="Garrido Oter R."/>
            <person name="Ver Loren van Themaat E."/>
            <person name="Dallerey J.-F."/>
            <person name="Damm U."/>
            <person name="Henrissat B."/>
            <person name="Lespinet O."/>
            <person name="Thon M."/>
            <person name="Kemen E."/>
            <person name="McHardy A.C."/>
            <person name="Schulze-Lefert P."/>
            <person name="O'Connell R.J."/>
        </authorList>
    </citation>
    <scope>NUCLEOTIDE SEQUENCE [LARGE SCALE GENOMIC DNA]</scope>
    <source>
        <strain evidence="1 2">MAFF 238704</strain>
    </source>
</reference>
<gene>
    <name evidence="1" type="ORF">CI238_02940</name>
</gene>
<dbReference type="OrthoDB" id="3945550at2759"/>
<dbReference type="Gene3D" id="3.80.10.10">
    <property type="entry name" value="Ribonuclease Inhibitor"/>
    <property type="match status" value="1"/>
</dbReference>
<dbReference type="SUPFAM" id="SSF52047">
    <property type="entry name" value="RNI-like"/>
    <property type="match status" value="1"/>
</dbReference>
<sequence>MHPNLRTFCLFSLFIFAASASAPSFRCPTYIDTVVPSGQDRHYGKREPGDPFLATMHDVHNALSTCSGIKSLKLRVTELGCSEWPDRWSFPFELSSKSHYPSRLEVLDLEGYQFDDSAWEEASQPPYRTNSRFWDNVEWLGSGRAWNWLRWLSLSQEQKAKTNLDLWLEVMDFSYIKELALRQTRNHTSDLRPLIPQLKSLRSLTVTGQWAKDFILELPENSLTSLSWLFSGETGASVLPVLRHHAHSLTRLEWREAESGHRQRKVMTPEQIAEIGRMVPNLKKLTLDINRNGTWPMEHLEALATNFPKLANLTIFFEIASECRRQLEGSWGQSSYYSIRKPDDEPLPCKGIDSMAQPLLDHANAFKLFEFLREKKVGDEITKAAFYAGDWERPWDGALAEDRWLDGRRAFVVCEAVANGGTGGELVDKRILCQGIDTKIASARSQSGYDEDHGPFDDVAWRSGLADRAWRMEL</sequence>
<keyword evidence="2" id="KW-1185">Reference proteome</keyword>
<proteinExistence type="predicted"/>